<dbReference type="AlphaFoldDB" id="A0A9W9TJF1"/>
<feature type="domain" description="Clr5" evidence="1">
    <location>
        <begin position="2"/>
        <end position="55"/>
    </location>
</feature>
<organism evidence="2 3">
    <name type="scientific">Penicillium chermesinum</name>
    <dbReference type="NCBI Taxonomy" id="63820"/>
    <lineage>
        <taxon>Eukaryota</taxon>
        <taxon>Fungi</taxon>
        <taxon>Dikarya</taxon>
        <taxon>Ascomycota</taxon>
        <taxon>Pezizomycotina</taxon>
        <taxon>Eurotiomycetes</taxon>
        <taxon>Eurotiomycetidae</taxon>
        <taxon>Eurotiales</taxon>
        <taxon>Aspergillaceae</taxon>
        <taxon>Penicillium</taxon>
    </lineage>
</organism>
<comment type="caution">
    <text evidence="2">The sequence shown here is derived from an EMBL/GenBank/DDBJ whole genome shotgun (WGS) entry which is preliminary data.</text>
</comment>
<reference evidence="2" key="1">
    <citation type="submission" date="2022-11" db="EMBL/GenBank/DDBJ databases">
        <authorList>
            <person name="Petersen C."/>
        </authorList>
    </citation>
    <scope>NUCLEOTIDE SEQUENCE</scope>
    <source>
        <strain evidence="2">IBT 19713</strain>
    </source>
</reference>
<name>A0A9W9TJF1_9EURO</name>
<dbReference type="PANTHER" id="PTHR38788">
    <property type="entry name" value="CLR5 DOMAIN-CONTAINING PROTEIN"/>
    <property type="match status" value="1"/>
</dbReference>
<evidence type="ECO:0000259" key="1">
    <source>
        <dbReference type="Pfam" id="PF14420"/>
    </source>
</evidence>
<protein>
    <submittedName>
        <fullName evidence="2">Ankyrin</fullName>
    </submittedName>
</protein>
<keyword evidence="3" id="KW-1185">Reference proteome</keyword>
<evidence type="ECO:0000313" key="3">
    <source>
        <dbReference type="Proteomes" id="UP001150941"/>
    </source>
</evidence>
<dbReference type="Proteomes" id="UP001150941">
    <property type="component" value="Unassembled WGS sequence"/>
</dbReference>
<dbReference type="OrthoDB" id="194358at2759"/>
<dbReference type="GeneID" id="83202830"/>
<sequence length="157" mass="18016">MSEEEWNSFKQEIERLYVHEGHSLKATMAYMSSNYSFNKSKGQYQRKFTKWGFRKNCSSEILKWTSKRVDKRKRVYAKDSEVYIDGTRISPLKLSRATYGTGYVTTAEYNAPSPSTPGGVEIRTPGPPSASIFTTTTLPWSRFLRQIRAPIEHGMAN</sequence>
<evidence type="ECO:0000313" key="2">
    <source>
        <dbReference type="EMBL" id="KAJ5225006.1"/>
    </source>
</evidence>
<dbReference type="PANTHER" id="PTHR38788:SF3">
    <property type="entry name" value="CLR5 DOMAIN-CONTAINING PROTEIN"/>
    <property type="match status" value="1"/>
</dbReference>
<dbReference type="InterPro" id="IPR025676">
    <property type="entry name" value="Clr5_dom"/>
</dbReference>
<dbReference type="RefSeq" id="XP_058328417.1">
    <property type="nucleotide sequence ID" value="XM_058475527.1"/>
</dbReference>
<dbReference type="EMBL" id="JAPQKS010000005">
    <property type="protein sequence ID" value="KAJ5225006.1"/>
    <property type="molecule type" value="Genomic_DNA"/>
</dbReference>
<accession>A0A9W9TJF1</accession>
<reference evidence="2" key="2">
    <citation type="journal article" date="2023" name="IMA Fungus">
        <title>Comparative genomic study of the Penicillium genus elucidates a diverse pangenome and 15 lateral gene transfer events.</title>
        <authorList>
            <person name="Petersen C."/>
            <person name="Sorensen T."/>
            <person name="Nielsen M.R."/>
            <person name="Sondergaard T.E."/>
            <person name="Sorensen J.L."/>
            <person name="Fitzpatrick D.A."/>
            <person name="Frisvad J.C."/>
            <person name="Nielsen K.L."/>
        </authorList>
    </citation>
    <scope>NUCLEOTIDE SEQUENCE</scope>
    <source>
        <strain evidence="2">IBT 19713</strain>
    </source>
</reference>
<dbReference type="Pfam" id="PF14420">
    <property type="entry name" value="Clr5"/>
    <property type="match status" value="1"/>
</dbReference>
<gene>
    <name evidence="2" type="ORF">N7468_006231</name>
</gene>
<proteinExistence type="predicted"/>